<dbReference type="NCBIfam" id="TIGR00166">
    <property type="entry name" value="S6"/>
    <property type="match status" value="1"/>
</dbReference>
<comment type="function">
    <text evidence="3">Binds together with bS18 to 16S ribosomal RNA.</text>
</comment>
<organism evidence="4 5">
    <name type="scientific">Candidatus Woesebacteria bacterium GW2011_GWA2_44_33</name>
    <dbReference type="NCBI Taxonomy" id="1618564"/>
    <lineage>
        <taxon>Bacteria</taxon>
        <taxon>Candidatus Woeseibacteriota</taxon>
    </lineage>
</organism>
<dbReference type="Gene3D" id="3.30.70.60">
    <property type="match status" value="1"/>
</dbReference>
<keyword evidence="3" id="KW-0694">RNA-binding</keyword>
<dbReference type="SUPFAM" id="SSF54995">
    <property type="entry name" value="Ribosomal protein S6"/>
    <property type="match status" value="1"/>
</dbReference>
<dbReference type="CDD" id="cd00473">
    <property type="entry name" value="bS6"/>
    <property type="match status" value="1"/>
</dbReference>
<dbReference type="EMBL" id="LCIY01000038">
    <property type="protein sequence ID" value="KKT65691.1"/>
    <property type="molecule type" value="Genomic_DNA"/>
</dbReference>
<dbReference type="InterPro" id="IPR000529">
    <property type="entry name" value="Ribosomal_bS6"/>
</dbReference>
<evidence type="ECO:0000256" key="3">
    <source>
        <dbReference type="HAMAP-Rule" id="MF_00360"/>
    </source>
</evidence>
<accession>A0A0G1J284</accession>
<evidence type="ECO:0000313" key="4">
    <source>
        <dbReference type="EMBL" id="KKT65691.1"/>
    </source>
</evidence>
<dbReference type="PANTHER" id="PTHR21011">
    <property type="entry name" value="MITOCHONDRIAL 28S RIBOSOMAL PROTEIN S6"/>
    <property type="match status" value="1"/>
</dbReference>
<dbReference type="GO" id="GO:0005840">
    <property type="term" value="C:ribosome"/>
    <property type="evidence" value="ECO:0007669"/>
    <property type="project" value="UniProtKB-KW"/>
</dbReference>
<dbReference type="InterPro" id="IPR035980">
    <property type="entry name" value="Ribosomal_bS6_sf"/>
</dbReference>
<keyword evidence="3" id="KW-0687">Ribonucleoprotein</keyword>
<dbReference type="GO" id="GO:0006412">
    <property type="term" value="P:translation"/>
    <property type="evidence" value="ECO:0007669"/>
    <property type="project" value="UniProtKB-UniRule"/>
</dbReference>
<evidence type="ECO:0000313" key="5">
    <source>
        <dbReference type="Proteomes" id="UP000034826"/>
    </source>
</evidence>
<evidence type="ECO:0000256" key="1">
    <source>
        <dbReference type="ARBA" id="ARBA00009512"/>
    </source>
</evidence>
<dbReference type="GO" id="GO:0070181">
    <property type="term" value="F:small ribosomal subunit rRNA binding"/>
    <property type="evidence" value="ECO:0007669"/>
    <property type="project" value="TreeGrafter"/>
</dbReference>
<reference evidence="4 5" key="1">
    <citation type="journal article" date="2015" name="Nature">
        <title>rRNA introns, odd ribosomes, and small enigmatic genomes across a large radiation of phyla.</title>
        <authorList>
            <person name="Brown C.T."/>
            <person name="Hug L.A."/>
            <person name="Thomas B.C."/>
            <person name="Sharon I."/>
            <person name="Castelle C.J."/>
            <person name="Singh A."/>
            <person name="Wilkins M.J."/>
            <person name="Williams K.H."/>
            <person name="Banfield J.F."/>
        </authorList>
    </citation>
    <scope>NUCLEOTIDE SEQUENCE [LARGE SCALE GENOMIC DNA]</scope>
</reference>
<dbReference type="Pfam" id="PF01250">
    <property type="entry name" value="Ribosomal_S6"/>
    <property type="match status" value="1"/>
</dbReference>
<comment type="similarity">
    <text evidence="1 3">Belongs to the bacterial ribosomal protein bS6 family.</text>
</comment>
<keyword evidence="3" id="KW-0699">rRNA-binding</keyword>
<dbReference type="HAMAP" id="MF_00360">
    <property type="entry name" value="Ribosomal_bS6"/>
    <property type="match status" value="1"/>
</dbReference>
<dbReference type="PANTHER" id="PTHR21011:SF1">
    <property type="entry name" value="SMALL RIBOSOMAL SUBUNIT PROTEIN BS6M"/>
    <property type="match status" value="1"/>
</dbReference>
<dbReference type="InterPro" id="IPR020814">
    <property type="entry name" value="Ribosomal_S6_plastid/chlpt"/>
</dbReference>
<evidence type="ECO:0000256" key="2">
    <source>
        <dbReference type="ARBA" id="ARBA00035294"/>
    </source>
</evidence>
<dbReference type="InterPro" id="IPR014717">
    <property type="entry name" value="Transl_elong_EF1B/ribsomal_bS6"/>
</dbReference>
<comment type="caution">
    <text evidence="4">The sequence shown here is derived from an EMBL/GenBank/DDBJ whole genome shotgun (WGS) entry which is preliminary data.</text>
</comment>
<dbReference type="GO" id="GO:0005737">
    <property type="term" value="C:cytoplasm"/>
    <property type="evidence" value="ECO:0007669"/>
    <property type="project" value="UniProtKB-ARBA"/>
</dbReference>
<protein>
    <recommendedName>
        <fullName evidence="2 3">Small ribosomal subunit protein bS6</fullName>
    </recommendedName>
</protein>
<dbReference type="GO" id="GO:0003735">
    <property type="term" value="F:structural constituent of ribosome"/>
    <property type="evidence" value="ECO:0007669"/>
    <property type="project" value="InterPro"/>
</dbReference>
<dbReference type="GO" id="GO:1990904">
    <property type="term" value="C:ribonucleoprotein complex"/>
    <property type="evidence" value="ECO:0007669"/>
    <property type="project" value="UniProtKB-KW"/>
</dbReference>
<gene>
    <name evidence="3" type="primary">rpsF</name>
    <name evidence="4" type="ORF">UW60_C0038G0006</name>
</gene>
<name>A0A0G1J284_9BACT</name>
<proteinExistence type="inferred from homology"/>
<sequence length="94" mass="10485">MRNYELTVVLDGKATPAKKKSVTELVEKVVTIGKGKVGKVEDWGTKDLAYKIGKSTTGVYLFFPLELETHSAKEVTAKLRASEEIIRYLLIVKD</sequence>
<dbReference type="Proteomes" id="UP000034826">
    <property type="component" value="Unassembled WGS sequence"/>
</dbReference>
<dbReference type="AlphaFoldDB" id="A0A0G1J284"/>
<keyword evidence="3 4" id="KW-0689">Ribosomal protein</keyword>